<organism evidence="1 2">
    <name type="scientific">Branchiostoma floridae</name>
    <name type="common">Florida lancelet</name>
    <name type="synonym">Amphioxus</name>
    <dbReference type="NCBI Taxonomy" id="7739"/>
    <lineage>
        <taxon>Eukaryota</taxon>
        <taxon>Metazoa</taxon>
        <taxon>Chordata</taxon>
        <taxon>Cephalochordata</taxon>
        <taxon>Leptocardii</taxon>
        <taxon>Amphioxiformes</taxon>
        <taxon>Branchiostomatidae</taxon>
        <taxon>Branchiostoma</taxon>
    </lineage>
</organism>
<dbReference type="PANTHER" id="PTHR22772">
    <property type="entry name" value="NOVEL ZZ TYPE ZINC FINGER DOMAIN CONTAINING PROTEIN"/>
    <property type="match status" value="1"/>
</dbReference>
<gene>
    <name evidence="2" type="primary">LOC118425409</name>
</gene>
<proteinExistence type="predicted"/>
<dbReference type="AlphaFoldDB" id="A0A9J7N383"/>
<dbReference type="Proteomes" id="UP000001554">
    <property type="component" value="Chromosome 11"/>
</dbReference>
<evidence type="ECO:0000313" key="1">
    <source>
        <dbReference type="Proteomes" id="UP000001554"/>
    </source>
</evidence>
<dbReference type="OrthoDB" id="5986060at2759"/>
<dbReference type="GeneID" id="118425409"/>
<reference evidence="1" key="1">
    <citation type="journal article" date="2020" name="Nat. Ecol. Evol.">
        <title>Deeply conserved synteny resolves early events in vertebrate evolution.</title>
        <authorList>
            <person name="Simakov O."/>
            <person name="Marletaz F."/>
            <person name="Yue J.X."/>
            <person name="O'Connell B."/>
            <person name="Jenkins J."/>
            <person name="Brandt A."/>
            <person name="Calef R."/>
            <person name="Tung C.H."/>
            <person name="Huang T.K."/>
            <person name="Schmutz J."/>
            <person name="Satoh N."/>
            <person name="Yu J.K."/>
            <person name="Putnam N.H."/>
            <person name="Green R.E."/>
            <person name="Rokhsar D.S."/>
        </authorList>
    </citation>
    <scope>NUCLEOTIDE SEQUENCE [LARGE SCALE GENOMIC DNA]</scope>
    <source>
        <strain evidence="1">S238N-H82</strain>
    </source>
</reference>
<sequence length="458" mass="49319">MLTNINKGPDDKDKDSEIGRNLACDGCFLYTTNSEGRGLSKIGSGLHGTLRGFLYARNPSLDQGWVVWGGGRLVHRPANFDGKQKILLNILSPHTLQCVASVPAPEEYVSGAAITTLALTSDGVYFYWVWSPAVLSDKNARNPPVFMDTFRLQDQDGSIIAVPLGPRVTLQRKEGDTSKSLNEALLSRLRPYTRSTSAASLIALTGGNTTPTGGAREETSTASSCGLSLKLLRRTPIYTCGSTLVMLTAPPGSSSSSAARSLFGSGTSLSSLRVLATSLCFSTASGQYTNRCELVDAPTCSLARGAGVQGLGVCYDAVNNLIWTCSGDWVDQWHNPGNQAPHHVCRRLGIQADIQEPPQDNLVACPEVISQLMRHVGFSCCHQLTSDLLNTVLGKILLQQPNIDTRHLGCVCDILDSAVSTQDSRLTLCVLIVLQVIFKSFIFKNESEEEAALVKKTR</sequence>
<dbReference type="PANTHER" id="PTHR22772:SF5">
    <property type="entry name" value="HECT DOMAIN E3 UBIQUITIN PROTEIN LIGASE 4"/>
    <property type="match status" value="1"/>
</dbReference>
<dbReference type="RefSeq" id="XP_035690111.1">
    <property type="nucleotide sequence ID" value="XM_035834218.1"/>
</dbReference>
<dbReference type="KEGG" id="bfo:118425409"/>
<accession>A0A9J7N383</accession>
<reference evidence="2" key="2">
    <citation type="submission" date="2025-08" db="UniProtKB">
        <authorList>
            <consortium name="RefSeq"/>
        </authorList>
    </citation>
    <scope>IDENTIFICATION</scope>
    <source>
        <strain evidence="2">S238N-H82</strain>
        <tissue evidence="2">Testes</tissue>
    </source>
</reference>
<dbReference type="GO" id="GO:0042593">
    <property type="term" value="P:glucose homeostasis"/>
    <property type="evidence" value="ECO:0000318"/>
    <property type="project" value="GO_Central"/>
</dbReference>
<evidence type="ECO:0000313" key="2">
    <source>
        <dbReference type="RefSeq" id="XP_035690111.1"/>
    </source>
</evidence>
<name>A0A9J7N383_BRAFL</name>
<keyword evidence="1" id="KW-1185">Reference proteome</keyword>
<protein>
    <submittedName>
        <fullName evidence="2">Probable E3 ubiquitin-protein ligase HECTD4</fullName>
    </submittedName>
</protein>
<dbReference type="InterPro" id="IPR040099">
    <property type="entry name" value="ZZEF1"/>
</dbReference>